<sequence length="564" mass="65661">TFNPRVRSVMADSSEGSDIDEVINSDLNEIRQDDFNELNDIPDDVDVPADRVVREQWIQAMFREEEGEMREFVGFQEEWKTNNFHSREKIPYNRKPGAKIEIPDVVTPIQVFSRIFTEELWMRLVTETNLYADQTRSATPSNSKWVPVTVKEMKTFVGLCLAMGILRLPSRRDFWRQKKWLFRTTIPQAISRDRFDIIWRYLHLQDNKSNDVKQSDKLWKVRWYLDYLKDRFQELYEVDGFVSVDESMVKFKGRLAFRQYLPLKPTKWGIKVWVMAESSTGYVSNFQVYTGREGGSSEKGLAHRIVMDLAGPYFGSQLSIFMDNFYSGVPLFEELKAHGLNACGTVRSNRKGIPPKPPAMEKHRYQVYQKDDLTFCAWQDTKVVLVLSNYHEPMAEGSVRRRRGEDIQREVRVPACVSDYQKHMKGVDLLDQMVSYYQFQHRSKKWWRRLFFFFLSVSCYNSFIAARSAGAYKGCYKEWQEDLAQELVTPVTAKSAPQCAAAPVTASAEHDCEKIFEKRKICRECSLSKSGTEARPGATVYGCRQCNVPLHIECFGKHCRSTRK</sequence>
<dbReference type="OMA" id="KAWLGIC"/>
<reference evidence="2" key="1">
    <citation type="submission" date="2025-08" db="UniProtKB">
        <authorList>
            <consortium name="Ensembl"/>
        </authorList>
    </citation>
    <scope>IDENTIFICATION</scope>
</reference>
<name>A0A8C5AG41_GADMO</name>
<accession>A0A8C5AG41</accession>
<evidence type="ECO:0000259" key="1">
    <source>
        <dbReference type="Pfam" id="PF13843"/>
    </source>
</evidence>
<dbReference type="AlphaFoldDB" id="A0A8C5AG41"/>
<dbReference type="PANTHER" id="PTHR46599">
    <property type="entry name" value="PIGGYBAC TRANSPOSABLE ELEMENT-DERIVED PROTEIN 4"/>
    <property type="match status" value="1"/>
</dbReference>
<keyword evidence="3" id="KW-1185">Reference proteome</keyword>
<dbReference type="InterPro" id="IPR029526">
    <property type="entry name" value="PGBD"/>
</dbReference>
<evidence type="ECO:0000313" key="3">
    <source>
        <dbReference type="Proteomes" id="UP000694546"/>
    </source>
</evidence>
<dbReference type="Ensembl" id="ENSGMOT00000050304.1">
    <property type="protein sequence ID" value="ENSGMOP00000031714.1"/>
    <property type="gene ID" value="ENSGMOG00000025831.1"/>
</dbReference>
<organism evidence="2 3">
    <name type="scientific">Gadus morhua</name>
    <name type="common">Atlantic cod</name>
    <dbReference type="NCBI Taxonomy" id="8049"/>
    <lineage>
        <taxon>Eukaryota</taxon>
        <taxon>Metazoa</taxon>
        <taxon>Chordata</taxon>
        <taxon>Craniata</taxon>
        <taxon>Vertebrata</taxon>
        <taxon>Euteleostomi</taxon>
        <taxon>Actinopterygii</taxon>
        <taxon>Neopterygii</taxon>
        <taxon>Teleostei</taxon>
        <taxon>Neoteleostei</taxon>
        <taxon>Acanthomorphata</taxon>
        <taxon>Zeiogadaria</taxon>
        <taxon>Gadariae</taxon>
        <taxon>Gadiformes</taxon>
        <taxon>Gadoidei</taxon>
        <taxon>Gadidae</taxon>
        <taxon>Gadus</taxon>
    </lineage>
</organism>
<dbReference type="Pfam" id="PF13843">
    <property type="entry name" value="DDE_Tnp_1_7"/>
    <property type="match status" value="1"/>
</dbReference>
<dbReference type="Proteomes" id="UP000694546">
    <property type="component" value="Chromosome 11"/>
</dbReference>
<proteinExistence type="predicted"/>
<dbReference type="PANTHER" id="PTHR46599:SF3">
    <property type="entry name" value="PIGGYBAC TRANSPOSABLE ELEMENT-DERIVED PROTEIN 4"/>
    <property type="match status" value="1"/>
</dbReference>
<evidence type="ECO:0000313" key="2">
    <source>
        <dbReference type="Ensembl" id="ENSGMOP00000031714.1"/>
    </source>
</evidence>
<protein>
    <recommendedName>
        <fullName evidence="1">PiggyBac transposable element-derived protein domain-containing protein</fullName>
    </recommendedName>
</protein>
<feature type="domain" description="PiggyBac transposable element-derived protein" evidence="1">
    <location>
        <begin position="107"/>
        <end position="463"/>
    </location>
</feature>
<dbReference type="GeneTree" id="ENSGT00940000171633"/>
<reference evidence="2" key="2">
    <citation type="submission" date="2025-09" db="UniProtKB">
        <authorList>
            <consortium name="Ensembl"/>
        </authorList>
    </citation>
    <scope>IDENTIFICATION</scope>
</reference>